<dbReference type="Pfam" id="PF08922">
    <property type="entry name" value="DUF1905"/>
    <property type="match status" value="1"/>
</dbReference>
<protein>
    <recommendedName>
        <fullName evidence="3">DUF1905 domain-containing protein</fullName>
    </recommendedName>
</protein>
<dbReference type="AlphaFoldDB" id="A0AA40SNH5"/>
<keyword evidence="2" id="KW-1185">Reference proteome</keyword>
<dbReference type="RefSeq" id="WP_183499100.1">
    <property type="nucleotide sequence ID" value="NZ_BAABCO010000001.1"/>
</dbReference>
<dbReference type="Proteomes" id="UP000549113">
    <property type="component" value="Unassembled WGS sequence"/>
</dbReference>
<comment type="caution">
    <text evidence="1">The sequence shown here is derived from an EMBL/GenBank/DDBJ whole genome shotgun (WGS) entry which is preliminary data.</text>
</comment>
<dbReference type="Gene3D" id="2.40.30.100">
    <property type="entry name" value="AF2212/PG0164-like"/>
    <property type="match status" value="1"/>
</dbReference>
<organism evidence="1 2">
    <name type="scientific">Microbacterium invictum</name>
    <dbReference type="NCBI Taxonomy" id="515415"/>
    <lineage>
        <taxon>Bacteria</taxon>
        <taxon>Bacillati</taxon>
        <taxon>Actinomycetota</taxon>
        <taxon>Actinomycetes</taxon>
        <taxon>Micrococcales</taxon>
        <taxon>Microbacteriaceae</taxon>
        <taxon>Microbacterium</taxon>
    </lineage>
</organism>
<evidence type="ECO:0000313" key="1">
    <source>
        <dbReference type="EMBL" id="MBB4139431.1"/>
    </source>
</evidence>
<dbReference type="SUPFAM" id="SSF141694">
    <property type="entry name" value="AF2212/PG0164-like"/>
    <property type="match status" value="1"/>
</dbReference>
<reference evidence="1 2" key="1">
    <citation type="submission" date="2020-08" db="EMBL/GenBank/DDBJ databases">
        <title>Sequencing the genomes of 1000 actinobacteria strains.</title>
        <authorList>
            <person name="Klenk H.-P."/>
        </authorList>
    </citation>
    <scope>NUCLEOTIDE SEQUENCE [LARGE SCALE GENOMIC DNA]</scope>
    <source>
        <strain evidence="1 2">DSM 19600</strain>
    </source>
</reference>
<accession>A0AA40SNH5</accession>
<evidence type="ECO:0008006" key="3">
    <source>
        <dbReference type="Google" id="ProtNLM"/>
    </source>
</evidence>
<evidence type="ECO:0000313" key="2">
    <source>
        <dbReference type="Proteomes" id="UP000549113"/>
    </source>
</evidence>
<dbReference type="InterPro" id="IPR037079">
    <property type="entry name" value="AF2212/PG0164-like_sf"/>
</dbReference>
<name>A0AA40SNH5_9MICO</name>
<sequence length="98" mass="11235">MIVEFEGDVFLWDARTEAWFFVGVPAELSADIREIPRVPRGFGAVRVNVQIGTSKWRTSIFPDAQRREYVLPLKRAVRDAEGFSEGDVIRVRLEVLEV</sequence>
<proteinExistence type="predicted"/>
<dbReference type="EMBL" id="JACIFH010000001">
    <property type="protein sequence ID" value="MBB4139431.1"/>
    <property type="molecule type" value="Genomic_DNA"/>
</dbReference>
<dbReference type="InterPro" id="IPR015018">
    <property type="entry name" value="DUF1905"/>
</dbReference>
<gene>
    <name evidence="1" type="ORF">BKA10_001225</name>
</gene>